<sequence>MRKQPISFTLRLSARTERTKLSENSRRITGHAGKDNAKSMTHFSQFVSRCQSSIIPAGGPVVEKVRPGAPSLSRVWMACRFVSAVLIRYLMLTLSAGLDIFVSFQRRLCVGTRG</sequence>
<organism evidence="1 2">
    <name type="scientific">Portunus trituberculatus</name>
    <name type="common">Swimming crab</name>
    <name type="synonym">Neptunus trituberculatus</name>
    <dbReference type="NCBI Taxonomy" id="210409"/>
    <lineage>
        <taxon>Eukaryota</taxon>
        <taxon>Metazoa</taxon>
        <taxon>Ecdysozoa</taxon>
        <taxon>Arthropoda</taxon>
        <taxon>Crustacea</taxon>
        <taxon>Multicrustacea</taxon>
        <taxon>Malacostraca</taxon>
        <taxon>Eumalacostraca</taxon>
        <taxon>Eucarida</taxon>
        <taxon>Decapoda</taxon>
        <taxon>Pleocyemata</taxon>
        <taxon>Brachyura</taxon>
        <taxon>Eubrachyura</taxon>
        <taxon>Portunoidea</taxon>
        <taxon>Portunidae</taxon>
        <taxon>Portuninae</taxon>
        <taxon>Portunus</taxon>
    </lineage>
</organism>
<dbReference type="Proteomes" id="UP000324222">
    <property type="component" value="Unassembled WGS sequence"/>
</dbReference>
<protein>
    <submittedName>
        <fullName evidence="1">Uncharacterized protein</fullName>
    </submittedName>
</protein>
<dbReference type="EMBL" id="VSRR010000736">
    <property type="protein sequence ID" value="MPC19075.1"/>
    <property type="molecule type" value="Genomic_DNA"/>
</dbReference>
<keyword evidence="2" id="KW-1185">Reference proteome</keyword>
<comment type="caution">
    <text evidence="1">The sequence shown here is derived from an EMBL/GenBank/DDBJ whole genome shotgun (WGS) entry which is preliminary data.</text>
</comment>
<evidence type="ECO:0000313" key="1">
    <source>
        <dbReference type="EMBL" id="MPC19075.1"/>
    </source>
</evidence>
<proteinExistence type="predicted"/>
<name>A0A5B7DDE2_PORTR</name>
<evidence type="ECO:0000313" key="2">
    <source>
        <dbReference type="Proteomes" id="UP000324222"/>
    </source>
</evidence>
<gene>
    <name evidence="1" type="ORF">E2C01_011981</name>
</gene>
<reference evidence="1 2" key="1">
    <citation type="submission" date="2019-05" db="EMBL/GenBank/DDBJ databases">
        <title>Another draft genome of Portunus trituberculatus and its Hox gene families provides insights of decapod evolution.</title>
        <authorList>
            <person name="Jeong J.-H."/>
            <person name="Song I."/>
            <person name="Kim S."/>
            <person name="Choi T."/>
            <person name="Kim D."/>
            <person name="Ryu S."/>
            <person name="Kim W."/>
        </authorList>
    </citation>
    <scope>NUCLEOTIDE SEQUENCE [LARGE SCALE GENOMIC DNA]</scope>
    <source>
        <tissue evidence="1">Muscle</tissue>
    </source>
</reference>
<dbReference type="AlphaFoldDB" id="A0A5B7DDE2"/>
<accession>A0A5B7DDE2</accession>